<evidence type="ECO:0000256" key="3">
    <source>
        <dbReference type="ARBA" id="ARBA00022692"/>
    </source>
</evidence>
<name>A0A6J3M1E0_9PEZI</name>
<dbReference type="Proteomes" id="UP000504637">
    <property type="component" value="Unplaced"/>
</dbReference>
<dbReference type="SMART" id="SM00679">
    <property type="entry name" value="CTNS"/>
    <property type="match status" value="1"/>
</dbReference>
<dbReference type="GO" id="GO:0015184">
    <property type="term" value="F:L-cystine transmembrane transporter activity"/>
    <property type="evidence" value="ECO:0007669"/>
    <property type="project" value="TreeGrafter"/>
</dbReference>
<dbReference type="InterPro" id="IPR005282">
    <property type="entry name" value="LC_transporter"/>
</dbReference>
<feature type="transmembrane region" description="Helical" evidence="8">
    <location>
        <begin position="12"/>
        <end position="35"/>
    </location>
</feature>
<dbReference type="GO" id="GO:0000324">
    <property type="term" value="C:fungal-type vacuole"/>
    <property type="evidence" value="ECO:0007669"/>
    <property type="project" value="TreeGrafter"/>
</dbReference>
<evidence type="ECO:0000256" key="8">
    <source>
        <dbReference type="SAM" id="Phobius"/>
    </source>
</evidence>
<feature type="transmembrane region" description="Helical" evidence="8">
    <location>
        <begin position="98"/>
        <end position="117"/>
    </location>
</feature>
<keyword evidence="5 8" id="KW-1133">Transmembrane helix</keyword>
<dbReference type="GO" id="GO:0012505">
    <property type="term" value="C:endomembrane system"/>
    <property type="evidence" value="ECO:0007669"/>
    <property type="project" value="UniProtKB-SubCell"/>
</dbReference>
<dbReference type="PANTHER" id="PTHR13131">
    <property type="entry name" value="CYSTINOSIN"/>
    <property type="match status" value="1"/>
</dbReference>
<evidence type="ECO:0008006" key="11">
    <source>
        <dbReference type="Google" id="ProtNLM"/>
    </source>
</evidence>
<evidence type="ECO:0000256" key="2">
    <source>
        <dbReference type="ARBA" id="ARBA00022448"/>
    </source>
</evidence>
<accession>A0A6J3M1E0</accession>
<dbReference type="PANTHER" id="PTHR13131:SF5">
    <property type="entry name" value="CYSTINOSIN"/>
    <property type="match status" value="1"/>
</dbReference>
<evidence type="ECO:0000256" key="1">
    <source>
        <dbReference type="ARBA" id="ARBA00004127"/>
    </source>
</evidence>
<feature type="transmembrane region" description="Helical" evidence="8">
    <location>
        <begin position="129"/>
        <end position="151"/>
    </location>
</feature>
<evidence type="ECO:0000313" key="9">
    <source>
        <dbReference type="Proteomes" id="UP000504637"/>
    </source>
</evidence>
<keyword evidence="3 8" id="KW-0812">Transmembrane</keyword>
<evidence type="ECO:0000256" key="4">
    <source>
        <dbReference type="ARBA" id="ARBA00022737"/>
    </source>
</evidence>
<proteinExistence type="predicted"/>
<feature type="transmembrane region" description="Helical" evidence="8">
    <location>
        <begin position="163"/>
        <end position="187"/>
    </location>
</feature>
<dbReference type="InterPro" id="IPR006603">
    <property type="entry name" value="PQ-loop_rpt"/>
</dbReference>
<keyword evidence="2" id="KW-0813">Transport</keyword>
<dbReference type="GeneID" id="54360402"/>
<reference evidence="10" key="3">
    <citation type="submission" date="2025-08" db="UniProtKB">
        <authorList>
            <consortium name="RefSeq"/>
        </authorList>
    </citation>
    <scope>IDENTIFICATION</scope>
    <source>
        <strain evidence="10">CBS 342.82</strain>
    </source>
</reference>
<comment type="subcellular location">
    <subcellularLocation>
        <location evidence="1">Endomembrane system</location>
        <topology evidence="1">Multi-pass membrane protein</topology>
    </subcellularLocation>
</comment>
<sequence>MNIRRRTTEGFILDFPLLNVFGFTCYTISTAAFLYSPTIRHEYAARHPASPEPTVRANDFAFGLHATILCIIIVSQFWSKLWGWTPLAQTPRPTKITLAVLCCSCVIVLVSIFIVLADQVKPVERRRGWGWIDVMYSLTTVKLLLTVFKYSPQAWLNYRRKSTIGWAIDGMTLDFIGGVLSLVQLVIDSASQADWSGITGNPVKFGLANISLFFDVIFLVQHFVLYGPVESKTTKSSDEEPHETDRLLRGEQEASLPPSDDRNTAN</sequence>
<dbReference type="Pfam" id="PF04193">
    <property type="entry name" value="PQ-loop"/>
    <property type="match status" value="2"/>
</dbReference>
<feature type="transmembrane region" description="Helical" evidence="8">
    <location>
        <begin position="207"/>
        <end position="226"/>
    </location>
</feature>
<dbReference type="AlphaFoldDB" id="A0A6J3M1E0"/>
<dbReference type="OrthoDB" id="75720at2759"/>
<feature type="region of interest" description="Disordered" evidence="7">
    <location>
        <begin position="232"/>
        <end position="266"/>
    </location>
</feature>
<evidence type="ECO:0000313" key="10">
    <source>
        <dbReference type="RefSeq" id="XP_033458739.1"/>
    </source>
</evidence>
<reference evidence="10" key="1">
    <citation type="submission" date="2020-01" db="EMBL/GenBank/DDBJ databases">
        <authorList>
            <consortium name="DOE Joint Genome Institute"/>
            <person name="Haridas S."/>
            <person name="Albert R."/>
            <person name="Binder M."/>
            <person name="Bloem J."/>
            <person name="Labutti K."/>
            <person name="Salamov A."/>
            <person name="Andreopoulos B."/>
            <person name="Baker S.E."/>
            <person name="Barry K."/>
            <person name="Bills G."/>
            <person name="Bluhm B.H."/>
            <person name="Cannon C."/>
            <person name="Castanera R."/>
            <person name="Culley D.E."/>
            <person name="Daum C."/>
            <person name="Ezra D."/>
            <person name="Gonzalez J.B."/>
            <person name="Henrissat B."/>
            <person name="Kuo A."/>
            <person name="Liang C."/>
            <person name="Lipzen A."/>
            <person name="Lutzoni F."/>
            <person name="Magnuson J."/>
            <person name="Mondo S."/>
            <person name="Nolan M."/>
            <person name="Ohm R."/>
            <person name="Pangilinan J."/>
            <person name="Park H.-J."/>
            <person name="Ramirez L."/>
            <person name="Alfaro M."/>
            <person name="Sun H."/>
            <person name="Tritt A."/>
            <person name="Yoshinaga Y."/>
            <person name="Zwiers L.-H."/>
            <person name="Turgeon B.G."/>
            <person name="Goodwin S.B."/>
            <person name="Spatafora J.W."/>
            <person name="Crous P.W."/>
            <person name="Grigoriev I.V."/>
        </authorList>
    </citation>
    <scope>NUCLEOTIDE SEQUENCE</scope>
    <source>
        <strain evidence="10">CBS 342.82</strain>
    </source>
</reference>
<evidence type="ECO:0000256" key="7">
    <source>
        <dbReference type="SAM" id="MobiDB-lite"/>
    </source>
</evidence>
<feature type="compositionally biased region" description="Basic and acidic residues" evidence="7">
    <location>
        <begin position="232"/>
        <end position="252"/>
    </location>
</feature>
<reference evidence="10" key="2">
    <citation type="submission" date="2020-04" db="EMBL/GenBank/DDBJ databases">
        <authorList>
            <consortium name="NCBI Genome Project"/>
        </authorList>
    </citation>
    <scope>NUCLEOTIDE SEQUENCE</scope>
    <source>
        <strain evidence="10">CBS 342.82</strain>
    </source>
</reference>
<protein>
    <recommendedName>
        <fullName evidence="11">Cystinosin</fullName>
    </recommendedName>
</protein>
<keyword evidence="6 8" id="KW-0472">Membrane</keyword>
<keyword evidence="9" id="KW-1185">Reference proteome</keyword>
<dbReference type="GO" id="GO:0005774">
    <property type="term" value="C:vacuolar membrane"/>
    <property type="evidence" value="ECO:0007669"/>
    <property type="project" value="TreeGrafter"/>
</dbReference>
<gene>
    <name evidence="10" type="ORF">K489DRAFT_359524</name>
</gene>
<feature type="transmembrane region" description="Helical" evidence="8">
    <location>
        <begin position="60"/>
        <end position="78"/>
    </location>
</feature>
<evidence type="ECO:0000256" key="6">
    <source>
        <dbReference type="ARBA" id="ARBA00023136"/>
    </source>
</evidence>
<evidence type="ECO:0000256" key="5">
    <source>
        <dbReference type="ARBA" id="ARBA00022989"/>
    </source>
</evidence>
<organism evidence="10">
    <name type="scientific">Dissoconium aciculare CBS 342.82</name>
    <dbReference type="NCBI Taxonomy" id="1314786"/>
    <lineage>
        <taxon>Eukaryota</taxon>
        <taxon>Fungi</taxon>
        <taxon>Dikarya</taxon>
        <taxon>Ascomycota</taxon>
        <taxon>Pezizomycotina</taxon>
        <taxon>Dothideomycetes</taxon>
        <taxon>Dothideomycetidae</taxon>
        <taxon>Mycosphaerellales</taxon>
        <taxon>Dissoconiaceae</taxon>
        <taxon>Dissoconium</taxon>
    </lineage>
</organism>
<dbReference type="RefSeq" id="XP_033458739.1">
    <property type="nucleotide sequence ID" value="XM_033602602.1"/>
</dbReference>
<keyword evidence="4" id="KW-0677">Repeat</keyword>